<comment type="caution">
    <text evidence="2">The sequence shown here is derived from an EMBL/GenBank/DDBJ whole genome shotgun (WGS) entry which is preliminary data.</text>
</comment>
<feature type="domain" description="DUF6894" evidence="1">
    <location>
        <begin position="3"/>
        <end position="70"/>
    </location>
</feature>
<gene>
    <name evidence="2" type="ORF">FBZ96_11040</name>
</gene>
<keyword evidence="3" id="KW-1185">Reference proteome</keyword>
<dbReference type="InterPro" id="IPR054189">
    <property type="entry name" value="DUF6894"/>
</dbReference>
<name>A0A560D633_9BRAD</name>
<accession>A0A560D633</accession>
<dbReference type="OrthoDB" id="7575967at2"/>
<sequence>MPRYFFNVTHERIVPDDVGEELPDQQAAWKEATVMAGQSLQGLDGHLRPGREWKMEVTDEFGNPLFVLRISAEGPF</sequence>
<dbReference type="RefSeq" id="WP_145668863.1">
    <property type="nucleotide sequence ID" value="NZ_VITK01000010.1"/>
</dbReference>
<evidence type="ECO:0000313" key="2">
    <source>
        <dbReference type="EMBL" id="TWA92570.1"/>
    </source>
</evidence>
<protein>
    <recommendedName>
        <fullName evidence="1">DUF6894 domain-containing protein</fullName>
    </recommendedName>
</protein>
<evidence type="ECO:0000313" key="3">
    <source>
        <dbReference type="Proteomes" id="UP000319949"/>
    </source>
</evidence>
<evidence type="ECO:0000259" key="1">
    <source>
        <dbReference type="Pfam" id="PF21834"/>
    </source>
</evidence>
<organism evidence="2 3">
    <name type="scientific">Bradyrhizobium stylosanthis</name>
    <dbReference type="NCBI Taxonomy" id="1803665"/>
    <lineage>
        <taxon>Bacteria</taxon>
        <taxon>Pseudomonadati</taxon>
        <taxon>Pseudomonadota</taxon>
        <taxon>Alphaproteobacteria</taxon>
        <taxon>Hyphomicrobiales</taxon>
        <taxon>Nitrobacteraceae</taxon>
        <taxon>Bradyrhizobium</taxon>
    </lineage>
</organism>
<dbReference type="AlphaFoldDB" id="A0A560D633"/>
<dbReference type="Pfam" id="PF21834">
    <property type="entry name" value="DUF6894"/>
    <property type="match status" value="1"/>
</dbReference>
<dbReference type="Proteomes" id="UP000319949">
    <property type="component" value="Unassembled WGS sequence"/>
</dbReference>
<dbReference type="EMBL" id="VITK01000010">
    <property type="protein sequence ID" value="TWA92570.1"/>
    <property type="molecule type" value="Genomic_DNA"/>
</dbReference>
<proteinExistence type="predicted"/>
<reference evidence="2 3" key="1">
    <citation type="submission" date="2019-06" db="EMBL/GenBank/DDBJ databases">
        <title>Genomic Encyclopedia of Type Strains, Phase IV (KMG-V): Genome sequencing to study the core and pangenomes of soil and plant-associated prokaryotes.</title>
        <authorList>
            <person name="Whitman W."/>
        </authorList>
    </citation>
    <scope>NUCLEOTIDE SEQUENCE [LARGE SCALE GENOMIC DNA]</scope>
    <source>
        <strain evidence="2 3">BR 510</strain>
    </source>
</reference>